<evidence type="ECO:0000313" key="7">
    <source>
        <dbReference type="EMBL" id="MBR0648647.1"/>
    </source>
</evidence>
<dbReference type="Proteomes" id="UP000698752">
    <property type="component" value="Unassembled WGS sequence"/>
</dbReference>
<comment type="subcellular location">
    <subcellularLocation>
        <location evidence="1">Cell inner membrane</location>
        <topology evidence="1">Peripheral membrane protein</topology>
    </subcellularLocation>
</comment>
<reference evidence="8" key="1">
    <citation type="journal article" date="2021" name="Syst. Appl. Microbiol.">
        <title>Roseomonas hellenica sp. nov., isolated from roots of wild-growing Alkanna tinctoria.</title>
        <authorList>
            <person name="Rat A."/>
            <person name="Naranjo H.D."/>
            <person name="Lebbe L."/>
            <person name="Cnockaert M."/>
            <person name="Krigas N."/>
            <person name="Grigoriadou K."/>
            <person name="Maloupa E."/>
            <person name="Willems A."/>
        </authorList>
    </citation>
    <scope>NUCLEOTIDE SEQUENCE [LARGE SCALE GENOMIC DNA]</scope>
    <source>
        <strain evidence="8">LMG 31159</strain>
    </source>
</reference>
<evidence type="ECO:0000256" key="3">
    <source>
        <dbReference type="ARBA" id="ARBA00022448"/>
    </source>
</evidence>
<protein>
    <submittedName>
        <fullName evidence="7">ABC transporter ATP-binding protein</fullName>
    </submittedName>
</protein>
<dbReference type="InterPro" id="IPR017871">
    <property type="entry name" value="ABC_transporter-like_CS"/>
</dbReference>
<dbReference type="PANTHER" id="PTHR43776:SF7">
    <property type="entry name" value="D,D-DIPEPTIDE TRANSPORT ATP-BINDING PROTEIN DDPF-RELATED"/>
    <property type="match status" value="1"/>
</dbReference>
<sequence length="346" mass="38386">MNILTDVNRSDRAPRAACTSPVIEVRRLRKWYPVRRSMLSSLLGVGEQRYLRAVDDVSFAVHPGEVLGLAGESGCGKSTTGMTVLKLHAPSGGEILFDGADLATLTGRGPLRDFRRNAQIVFQNPYEALNPRFTVLRSVLEPISIHFPDRRTEYEALARLAMERAGLLPAENFMHRYPHEMSGGQLQRVAIARAIAVEPRFLVADEPVSMLDVSIRAGILNLLKSFAETLNMGILFISHDLSTMRHICTRIAVMYLGRIVEIGPTDQILDDPRHPYSQALVAAAPVMRRGTRRRIHLEGAVPNPANLPSGCRFHPRCPKAIDRCRTDDPQLHAAGERREAACHLVA</sequence>
<dbReference type="Pfam" id="PF08352">
    <property type="entry name" value="oligo_HPY"/>
    <property type="match status" value="1"/>
</dbReference>
<dbReference type="CDD" id="cd03257">
    <property type="entry name" value="ABC_NikE_OppD_transporters"/>
    <property type="match status" value="1"/>
</dbReference>
<evidence type="ECO:0000259" key="6">
    <source>
        <dbReference type="PROSITE" id="PS50893"/>
    </source>
</evidence>
<dbReference type="GO" id="GO:0005524">
    <property type="term" value="F:ATP binding"/>
    <property type="evidence" value="ECO:0007669"/>
    <property type="project" value="UniProtKB-KW"/>
</dbReference>
<dbReference type="InterPro" id="IPR003593">
    <property type="entry name" value="AAA+_ATPase"/>
</dbReference>
<name>A0ABS5ECA6_9PROT</name>
<dbReference type="Pfam" id="PF00005">
    <property type="entry name" value="ABC_tran"/>
    <property type="match status" value="1"/>
</dbReference>
<proteinExistence type="inferred from homology"/>
<keyword evidence="3" id="KW-0813">Transport</keyword>
<comment type="caution">
    <text evidence="7">The sequence shown here is derived from an EMBL/GenBank/DDBJ whole genome shotgun (WGS) entry which is preliminary data.</text>
</comment>
<keyword evidence="5 7" id="KW-0067">ATP-binding</keyword>
<dbReference type="NCBIfam" id="TIGR01727">
    <property type="entry name" value="oligo_HPY"/>
    <property type="match status" value="1"/>
</dbReference>
<feature type="domain" description="ABC transporter" evidence="6">
    <location>
        <begin position="34"/>
        <end position="281"/>
    </location>
</feature>
<evidence type="ECO:0000256" key="1">
    <source>
        <dbReference type="ARBA" id="ARBA00004417"/>
    </source>
</evidence>
<evidence type="ECO:0000313" key="8">
    <source>
        <dbReference type="Proteomes" id="UP000698752"/>
    </source>
</evidence>
<dbReference type="PROSITE" id="PS50893">
    <property type="entry name" value="ABC_TRANSPORTER_2"/>
    <property type="match status" value="1"/>
</dbReference>
<dbReference type="PANTHER" id="PTHR43776">
    <property type="entry name" value="TRANSPORT ATP-BINDING PROTEIN"/>
    <property type="match status" value="1"/>
</dbReference>
<dbReference type="EMBL" id="JAAEDI010000003">
    <property type="protein sequence ID" value="MBR0648647.1"/>
    <property type="molecule type" value="Genomic_DNA"/>
</dbReference>
<accession>A0ABS5ECA6</accession>
<keyword evidence="4" id="KW-0547">Nucleotide-binding</keyword>
<dbReference type="SUPFAM" id="SSF52540">
    <property type="entry name" value="P-loop containing nucleoside triphosphate hydrolases"/>
    <property type="match status" value="1"/>
</dbReference>
<dbReference type="SMART" id="SM00382">
    <property type="entry name" value="AAA"/>
    <property type="match status" value="1"/>
</dbReference>
<evidence type="ECO:0000256" key="4">
    <source>
        <dbReference type="ARBA" id="ARBA00022741"/>
    </source>
</evidence>
<dbReference type="InterPro" id="IPR003439">
    <property type="entry name" value="ABC_transporter-like_ATP-bd"/>
</dbReference>
<comment type="similarity">
    <text evidence="2">Belongs to the ABC transporter superfamily.</text>
</comment>
<evidence type="ECO:0000256" key="5">
    <source>
        <dbReference type="ARBA" id="ARBA00022840"/>
    </source>
</evidence>
<evidence type="ECO:0000256" key="2">
    <source>
        <dbReference type="ARBA" id="ARBA00005417"/>
    </source>
</evidence>
<dbReference type="InterPro" id="IPR050319">
    <property type="entry name" value="ABC_transp_ATP-bind"/>
</dbReference>
<keyword evidence="8" id="KW-1185">Reference proteome</keyword>
<dbReference type="InterPro" id="IPR013563">
    <property type="entry name" value="Oligopep_ABC_C"/>
</dbReference>
<dbReference type="Gene3D" id="3.40.50.300">
    <property type="entry name" value="P-loop containing nucleotide triphosphate hydrolases"/>
    <property type="match status" value="1"/>
</dbReference>
<dbReference type="InterPro" id="IPR027417">
    <property type="entry name" value="P-loop_NTPase"/>
</dbReference>
<gene>
    <name evidence="7" type="ORF">GXW78_03155</name>
</gene>
<dbReference type="PROSITE" id="PS00211">
    <property type="entry name" value="ABC_TRANSPORTER_1"/>
    <property type="match status" value="1"/>
</dbReference>
<organism evidence="7 8">
    <name type="scientific">Neoroseomonas terrae</name>
    <dbReference type="NCBI Taxonomy" id="424799"/>
    <lineage>
        <taxon>Bacteria</taxon>
        <taxon>Pseudomonadati</taxon>
        <taxon>Pseudomonadota</taxon>
        <taxon>Alphaproteobacteria</taxon>
        <taxon>Acetobacterales</taxon>
        <taxon>Acetobacteraceae</taxon>
        <taxon>Neoroseomonas</taxon>
    </lineage>
</organism>